<proteinExistence type="predicted"/>
<comment type="caution">
    <text evidence="2">The sequence shown here is derived from an EMBL/GenBank/DDBJ whole genome shotgun (WGS) entry which is preliminary data.</text>
</comment>
<feature type="transmembrane region" description="Helical" evidence="1">
    <location>
        <begin position="12"/>
        <end position="37"/>
    </location>
</feature>
<gene>
    <name evidence="2" type="ORF">LCGC14_2640070</name>
</gene>
<keyword evidence="1" id="KW-0812">Transmembrane</keyword>
<evidence type="ECO:0008006" key="3">
    <source>
        <dbReference type="Google" id="ProtNLM"/>
    </source>
</evidence>
<dbReference type="AlphaFoldDB" id="A0A0F9CQ08"/>
<name>A0A0F9CQ08_9ZZZZ</name>
<evidence type="ECO:0000313" key="2">
    <source>
        <dbReference type="EMBL" id="KKK98706.1"/>
    </source>
</evidence>
<protein>
    <recommendedName>
        <fullName evidence="3">DUF3592 domain-containing protein</fullName>
    </recommendedName>
</protein>
<feature type="transmembrane region" description="Helical" evidence="1">
    <location>
        <begin position="130"/>
        <end position="150"/>
    </location>
</feature>
<reference evidence="2" key="1">
    <citation type="journal article" date="2015" name="Nature">
        <title>Complex archaea that bridge the gap between prokaryotes and eukaryotes.</title>
        <authorList>
            <person name="Spang A."/>
            <person name="Saw J.H."/>
            <person name="Jorgensen S.L."/>
            <person name="Zaremba-Niedzwiedzka K."/>
            <person name="Martijn J."/>
            <person name="Lind A.E."/>
            <person name="van Eijk R."/>
            <person name="Schleper C."/>
            <person name="Guy L."/>
            <person name="Ettema T.J."/>
        </authorList>
    </citation>
    <scope>NUCLEOTIDE SEQUENCE</scope>
</reference>
<organism evidence="2">
    <name type="scientific">marine sediment metagenome</name>
    <dbReference type="NCBI Taxonomy" id="412755"/>
    <lineage>
        <taxon>unclassified sequences</taxon>
        <taxon>metagenomes</taxon>
        <taxon>ecological metagenomes</taxon>
    </lineage>
</organism>
<dbReference type="EMBL" id="LAZR01045509">
    <property type="protein sequence ID" value="KKK98706.1"/>
    <property type="molecule type" value="Genomic_DNA"/>
</dbReference>
<keyword evidence="1" id="KW-1133">Transmembrane helix</keyword>
<accession>A0A0F9CQ08</accession>
<evidence type="ECO:0000256" key="1">
    <source>
        <dbReference type="SAM" id="Phobius"/>
    </source>
</evidence>
<sequence length="253" mass="29089">MFIPLRIRLLHNFGRSSFIIGFLFALIGLAFIVYFSFQLNWKILFADKDDFSPAVAYITACEPTPYTVDDNPLFEYYYSYSVDGNAPVSGSFLEYAESYASGKEIQVEYLTEYPEVSRFTGKDRRNYDQIMFLGGIGGLLFGFFFLYPSIRKTRQERKILIAGIPSKGKLIHAEPTNLNVNEQTVYNLTYEYSTGQNKTQVFSVRSHMIRNLSEEHHETIVYDPRKPSSAIIVDTLPGSVARYVNKKLEHFHT</sequence>
<keyword evidence="1" id="KW-0472">Membrane</keyword>